<evidence type="ECO:0000259" key="3">
    <source>
        <dbReference type="PROSITE" id="PS01124"/>
    </source>
</evidence>
<dbReference type="RefSeq" id="WP_148931761.1">
    <property type="nucleotide sequence ID" value="NZ_VNHS01000010.1"/>
</dbReference>
<dbReference type="GO" id="GO:0043565">
    <property type="term" value="F:sequence-specific DNA binding"/>
    <property type="evidence" value="ECO:0007669"/>
    <property type="project" value="InterPro"/>
</dbReference>
<keyword evidence="2" id="KW-0812">Transmembrane</keyword>
<evidence type="ECO:0000256" key="1">
    <source>
        <dbReference type="ARBA" id="ARBA00023125"/>
    </source>
</evidence>
<dbReference type="PANTHER" id="PTHR43280">
    <property type="entry name" value="ARAC-FAMILY TRANSCRIPTIONAL REGULATOR"/>
    <property type="match status" value="1"/>
</dbReference>
<evidence type="ECO:0000313" key="5">
    <source>
        <dbReference type="Proteomes" id="UP000323257"/>
    </source>
</evidence>
<keyword evidence="2" id="KW-0472">Membrane</keyword>
<dbReference type="EMBL" id="VNHS01000010">
    <property type="protein sequence ID" value="TYP71088.1"/>
    <property type="molecule type" value="Genomic_DNA"/>
</dbReference>
<name>A0A5S5BXN0_9BACL</name>
<sequence>MMRAFTRYRVNFFRRLILSYTVLTVVLLGLAGGFLYVQANRMMVGEIARDSHNRLMSVKDFVEGTVLRKYENSIRHTALSTVSNAYNADLNFLLDHGWQGNISKISSLRTSLELFKVGNEGVYNATIAFAKGNYAVDSDMFYSDPAHAEDAEFMAYLARLEQRRWIARTLPDGERVLSYAVALPYGTMNEFAKGYLYVDVEIAYVEQIASSMMATPRERLYVYNANGSLALQTAEADPREARELNRLMASGKPAERIQGADGAPFILSYWKDGQSVQGWTYALIRPIDAFVLDSSQFKTNIVLGCLLVLLLGLLVSFFISKRFYIPVKQLMANLRGSHQTGHHQGAVNEFAFIGNVVDSLGRKISTLEMQARAHELKNTLLGADVALDRLDGLPTVGHYVVVHIRPLSGAIHRFSAYMEPFHVRGREWIALGQQEGAIVLHDDLASELETERIQAFLLQMQDSAREELRFGASIGTRVDSPLELSLSYQFAQQAARHQFLYGEEAVLRYDELAVLASTPHLFAYDSFKNAVRAGNVDAMNRFLDDFAHVTRSRKQQLAAVELSLLQLTSTLYQVVIELNVQQIVPPSSLFDELKRPSFDATMAAIRLLSNQVALHVKETSNHAHTELILKLKTYIDERLHEDLTLQILSEVAQLAPAYVSTLFGEVMNETFTEYVTRSRLAKAARLLEEEPRTAVADIAARVGYRNAQPSA</sequence>
<dbReference type="Gene3D" id="1.10.10.60">
    <property type="entry name" value="Homeodomain-like"/>
    <property type="match status" value="2"/>
</dbReference>
<keyword evidence="1" id="KW-0238">DNA-binding</keyword>
<gene>
    <name evidence="4" type="ORF">BCM02_11037</name>
</gene>
<feature type="transmembrane region" description="Helical" evidence="2">
    <location>
        <begin position="301"/>
        <end position="319"/>
    </location>
</feature>
<dbReference type="GO" id="GO:0003700">
    <property type="term" value="F:DNA-binding transcription factor activity"/>
    <property type="evidence" value="ECO:0007669"/>
    <property type="project" value="InterPro"/>
</dbReference>
<evidence type="ECO:0000256" key="2">
    <source>
        <dbReference type="SAM" id="Phobius"/>
    </source>
</evidence>
<dbReference type="PANTHER" id="PTHR43280:SF2">
    <property type="entry name" value="HTH-TYPE TRANSCRIPTIONAL REGULATOR EXSA"/>
    <property type="match status" value="1"/>
</dbReference>
<dbReference type="PROSITE" id="PS01124">
    <property type="entry name" value="HTH_ARAC_FAMILY_2"/>
    <property type="match status" value="1"/>
</dbReference>
<keyword evidence="2" id="KW-1133">Transmembrane helix</keyword>
<accession>A0A5S5BXN0</accession>
<reference evidence="4 5" key="1">
    <citation type="submission" date="2019-07" db="EMBL/GenBank/DDBJ databases">
        <title>Genomic Encyclopedia of Type Strains, Phase III (KMG-III): the genomes of soil and plant-associated and newly described type strains.</title>
        <authorList>
            <person name="Whitman W."/>
        </authorList>
    </citation>
    <scope>NUCLEOTIDE SEQUENCE [LARGE SCALE GENOMIC DNA]</scope>
    <source>
        <strain evidence="4 5">BL24</strain>
    </source>
</reference>
<keyword evidence="5" id="KW-1185">Reference proteome</keyword>
<dbReference type="OrthoDB" id="2485945at2"/>
<proteinExistence type="predicted"/>
<comment type="caution">
    <text evidence="4">The sequence shown here is derived from an EMBL/GenBank/DDBJ whole genome shotgun (WGS) entry which is preliminary data.</text>
</comment>
<protein>
    <submittedName>
        <fullName evidence="4">Helix-turn-helix protein</fullName>
    </submittedName>
</protein>
<dbReference type="Proteomes" id="UP000323257">
    <property type="component" value="Unassembled WGS sequence"/>
</dbReference>
<feature type="transmembrane region" description="Helical" evidence="2">
    <location>
        <begin position="12"/>
        <end position="37"/>
    </location>
</feature>
<dbReference type="Pfam" id="PF12833">
    <property type="entry name" value="HTH_18"/>
    <property type="match status" value="1"/>
</dbReference>
<organism evidence="4 5">
    <name type="scientific">Paenibacillus methanolicus</name>
    <dbReference type="NCBI Taxonomy" id="582686"/>
    <lineage>
        <taxon>Bacteria</taxon>
        <taxon>Bacillati</taxon>
        <taxon>Bacillota</taxon>
        <taxon>Bacilli</taxon>
        <taxon>Bacillales</taxon>
        <taxon>Paenibacillaceae</taxon>
        <taxon>Paenibacillus</taxon>
    </lineage>
</organism>
<evidence type="ECO:0000313" key="4">
    <source>
        <dbReference type="EMBL" id="TYP71088.1"/>
    </source>
</evidence>
<dbReference type="SMART" id="SM00342">
    <property type="entry name" value="HTH_ARAC"/>
    <property type="match status" value="1"/>
</dbReference>
<dbReference type="InterPro" id="IPR018060">
    <property type="entry name" value="HTH_AraC"/>
</dbReference>
<feature type="domain" description="HTH araC/xylS-type" evidence="3">
    <location>
        <begin position="629"/>
        <end position="711"/>
    </location>
</feature>
<dbReference type="AlphaFoldDB" id="A0A5S5BXN0"/>